<dbReference type="GeneID" id="87840239"/>
<dbReference type="SMART" id="SM00642">
    <property type="entry name" value="Aamy"/>
    <property type="match status" value="1"/>
</dbReference>
<comment type="similarity">
    <text evidence="1">Belongs to the glycosyl hydrolase 13 family.</text>
</comment>
<feature type="domain" description="Glycosyl hydrolase family 13 catalytic" evidence="2">
    <location>
        <begin position="4"/>
        <end position="247"/>
    </location>
</feature>
<dbReference type="Pfam" id="PF09154">
    <property type="entry name" value="Alpha-amy_C_pro"/>
    <property type="match status" value="1"/>
</dbReference>
<dbReference type="AlphaFoldDB" id="A0AAE0HN03"/>
<reference evidence="3" key="2">
    <citation type="submission" date="2023-06" db="EMBL/GenBank/DDBJ databases">
        <authorList>
            <consortium name="Lawrence Berkeley National Laboratory"/>
            <person name="Haridas S."/>
            <person name="Hensen N."/>
            <person name="Bonometti L."/>
            <person name="Westerberg I."/>
            <person name="Brannstrom I.O."/>
            <person name="Guillou S."/>
            <person name="Cros-Aarteil S."/>
            <person name="Calhoun S."/>
            <person name="Kuo A."/>
            <person name="Mondo S."/>
            <person name="Pangilinan J."/>
            <person name="Riley R."/>
            <person name="Labutti K."/>
            <person name="Andreopoulos B."/>
            <person name="Lipzen A."/>
            <person name="Chen C."/>
            <person name="Yanf M."/>
            <person name="Daum C."/>
            <person name="Ng V."/>
            <person name="Clum A."/>
            <person name="Steindorff A."/>
            <person name="Ohm R."/>
            <person name="Martin F."/>
            <person name="Silar P."/>
            <person name="Natvig D."/>
            <person name="Lalanne C."/>
            <person name="Gautier V."/>
            <person name="Ament-Velasquez S.L."/>
            <person name="Kruys A."/>
            <person name="Hutchinson M.I."/>
            <person name="Powell A.J."/>
            <person name="Barry K."/>
            <person name="Miller A.N."/>
            <person name="Grigoriev I.V."/>
            <person name="Debuchy R."/>
            <person name="Gladieux P."/>
            <person name="Thoren M.H."/>
            <person name="Johannesson H."/>
        </authorList>
    </citation>
    <scope>NUCLEOTIDE SEQUENCE</scope>
    <source>
        <strain evidence="3">CBS 168.71</strain>
    </source>
</reference>
<comment type="caution">
    <text evidence="3">The sequence shown here is derived from an EMBL/GenBank/DDBJ whole genome shotgun (WGS) entry which is preliminary data.</text>
</comment>
<reference evidence="3" key="1">
    <citation type="journal article" date="2023" name="Mol. Phylogenet. Evol.">
        <title>Genome-scale phylogeny and comparative genomics of the fungal order Sordariales.</title>
        <authorList>
            <person name="Hensen N."/>
            <person name="Bonometti L."/>
            <person name="Westerberg I."/>
            <person name="Brannstrom I.O."/>
            <person name="Guillou S."/>
            <person name="Cros-Aarteil S."/>
            <person name="Calhoun S."/>
            <person name="Haridas S."/>
            <person name="Kuo A."/>
            <person name="Mondo S."/>
            <person name="Pangilinan J."/>
            <person name="Riley R."/>
            <person name="LaButti K."/>
            <person name="Andreopoulos B."/>
            <person name="Lipzen A."/>
            <person name="Chen C."/>
            <person name="Yan M."/>
            <person name="Daum C."/>
            <person name="Ng V."/>
            <person name="Clum A."/>
            <person name="Steindorff A."/>
            <person name="Ohm R.A."/>
            <person name="Martin F."/>
            <person name="Silar P."/>
            <person name="Natvig D.O."/>
            <person name="Lalanne C."/>
            <person name="Gautier V."/>
            <person name="Ament-Velasquez S.L."/>
            <person name="Kruys A."/>
            <person name="Hutchinson M.I."/>
            <person name="Powell A.J."/>
            <person name="Barry K."/>
            <person name="Miller A.N."/>
            <person name="Grigoriev I.V."/>
            <person name="Debuchy R."/>
            <person name="Gladieux P."/>
            <person name="Hiltunen Thoren M."/>
            <person name="Johannesson H."/>
        </authorList>
    </citation>
    <scope>NUCLEOTIDE SEQUENCE</scope>
    <source>
        <strain evidence="3">CBS 168.71</strain>
    </source>
</reference>
<dbReference type="EMBL" id="JAUEPN010000002">
    <property type="protein sequence ID" value="KAK3299528.1"/>
    <property type="molecule type" value="Genomic_DNA"/>
</dbReference>
<dbReference type="Proteomes" id="UP001278766">
    <property type="component" value="Unassembled WGS sequence"/>
</dbReference>
<evidence type="ECO:0000259" key="2">
    <source>
        <dbReference type="SMART" id="SM00642"/>
    </source>
</evidence>
<dbReference type="SUPFAM" id="SSF51011">
    <property type="entry name" value="Glycosyl hydrolase domain"/>
    <property type="match status" value="1"/>
</dbReference>
<keyword evidence="3" id="KW-0378">Hydrolase</keyword>
<sequence>MKWNSEHFTGVDYDSKTGDHGVWKLEGKEWADDVDEELGNYDFLLFADIDHKHPEVKADLFRWVEWLPQQMGFGGLRVDAIKHYSFRFLRDFVTHIKENVDPDWFIVGEYWREDSEFLARFIEFMGHQISLFDVQLVSNFSTTSALGEKGDLTKVLDDSLTLWKPDHAVTFVVNHDTQAGQSLELPVAPFFIPLAYALILLRANCGLPCVFYADLFGSVGRHPEPGLTNLIPPTSGGLTLPKMMMARKLWAYGPQYDYFDDPNCVGFTRLGHHSKSDGDGLAVVMTNSWEHATKSMFVGRHHAGEVWTDLLKWCPGQVVISGDGWGDFPVGHRSVAVWVDTEATGREGVDSLVL</sequence>
<dbReference type="GO" id="GO:0004553">
    <property type="term" value="F:hydrolase activity, hydrolyzing O-glycosyl compounds"/>
    <property type="evidence" value="ECO:0007669"/>
    <property type="project" value="InterPro"/>
</dbReference>
<name>A0AAE0HN03_9PEZI</name>
<dbReference type="Gene3D" id="2.60.40.1180">
    <property type="entry name" value="Golgi alpha-mannosidase II"/>
    <property type="match status" value="1"/>
</dbReference>
<dbReference type="InterPro" id="IPR017853">
    <property type="entry name" value="GH"/>
</dbReference>
<dbReference type="InterPro" id="IPR013780">
    <property type="entry name" value="Glyco_hydro_b"/>
</dbReference>
<keyword evidence="4" id="KW-1185">Reference proteome</keyword>
<gene>
    <name evidence="3" type="ORF">B0H64DRAFT_388877</name>
</gene>
<proteinExistence type="inferred from homology"/>
<dbReference type="InterPro" id="IPR015237">
    <property type="entry name" value="Alpha-amylase_C_pro"/>
</dbReference>
<evidence type="ECO:0000256" key="1">
    <source>
        <dbReference type="ARBA" id="ARBA00008061"/>
    </source>
</evidence>
<evidence type="ECO:0000313" key="3">
    <source>
        <dbReference type="EMBL" id="KAK3299528.1"/>
    </source>
</evidence>
<evidence type="ECO:0000313" key="4">
    <source>
        <dbReference type="Proteomes" id="UP001278766"/>
    </source>
</evidence>
<dbReference type="Gene3D" id="3.20.20.80">
    <property type="entry name" value="Glycosidases"/>
    <property type="match status" value="1"/>
</dbReference>
<dbReference type="PANTHER" id="PTHR43447">
    <property type="entry name" value="ALPHA-AMYLASE"/>
    <property type="match status" value="1"/>
</dbReference>
<accession>A0AAE0HN03</accession>
<dbReference type="GO" id="GO:0005975">
    <property type="term" value="P:carbohydrate metabolic process"/>
    <property type="evidence" value="ECO:0007669"/>
    <property type="project" value="InterPro"/>
</dbReference>
<dbReference type="InterPro" id="IPR006047">
    <property type="entry name" value="GH13_cat_dom"/>
</dbReference>
<protein>
    <submittedName>
        <fullName evidence="3">Glycoside hydrolase superfamily</fullName>
    </submittedName>
</protein>
<dbReference type="SUPFAM" id="SSF51445">
    <property type="entry name" value="(Trans)glycosidases"/>
    <property type="match status" value="1"/>
</dbReference>
<organism evidence="3 4">
    <name type="scientific">Chaetomium fimeti</name>
    <dbReference type="NCBI Taxonomy" id="1854472"/>
    <lineage>
        <taxon>Eukaryota</taxon>
        <taxon>Fungi</taxon>
        <taxon>Dikarya</taxon>
        <taxon>Ascomycota</taxon>
        <taxon>Pezizomycotina</taxon>
        <taxon>Sordariomycetes</taxon>
        <taxon>Sordariomycetidae</taxon>
        <taxon>Sordariales</taxon>
        <taxon>Chaetomiaceae</taxon>
        <taxon>Chaetomium</taxon>
    </lineage>
</organism>
<dbReference type="RefSeq" id="XP_062663042.1">
    <property type="nucleotide sequence ID" value="XM_062803291.1"/>
</dbReference>